<keyword evidence="1" id="KW-0378">Hydrolase</keyword>
<accession>A0A0R1MKG0</accession>
<feature type="active site" description="Tele-phosphohistidine intermediate" evidence="2">
    <location>
        <position position="10"/>
    </location>
</feature>
<dbReference type="SMART" id="SM00855">
    <property type="entry name" value="PGAM"/>
    <property type="match status" value="1"/>
</dbReference>
<organism evidence="4 5">
    <name type="scientific">Liquorilactobacillus hordei DSM 19519</name>
    <dbReference type="NCBI Taxonomy" id="1423759"/>
    <lineage>
        <taxon>Bacteria</taxon>
        <taxon>Bacillati</taxon>
        <taxon>Bacillota</taxon>
        <taxon>Bacilli</taxon>
        <taxon>Lactobacillales</taxon>
        <taxon>Lactobacillaceae</taxon>
        <taxon>Liquorilactobacillus</taxon>
    </lineage>
</organism>
<evidence type="ECO:0000313" key="4">
    <source>
        <dbReference type="EMBL" id="KRL08380.1"/>
    </source>
</evidence>
<name>A0A0R1MKG0_9LACO</name>
<dbReference type="RefSeq" id="WP_057868571.1">
    <property type="nucleotide sequence ID" value="NZ_AZDX01000001.1"/>
</dbReference>
<dbReference type="InterPro" id="IPR013078">
    <property type="entry name" value="His_Pase_superF_clade-1"/>
</dbReference>
<dbReference type="OrthoDB" id="4131070at2"/>
<dbReference type="GeneID" id="98311266"/>
<dbReference type="GO" id="GO:0004331">
    <property type="term" value="F:fructose-2,6-bisphosphate 2-phosphatase activity"/>
    <property type="evidence" value="ECO:0007669"/>
    <property type="project" value="TreeGrafter"/>
</dbReference>
<keyword evidence="5" id="KW-1185">Reference proteome</keyword>
<dbReference type="Gene3D" id="3.40.50.1240">
    <property type="entry name" value="Phosphoglycerate mutase-like"/>
    <property type="match status" value="1"/>
</dbReference>
<dbReference type="PROSITE" id="PS00175">
    <property type="entry name" value="PG_MUTASE"/>
    <property type="match status" value="1"/>
</dbReference>
<feature type="binding site" evidence="3">
    <location>
        <begin position="9"/>
        <end position="16"/>
    </location>
    <ligand>
        <name>substrate</name>
    </ligand>
</feature>
<dbReference type="AlphaFoldDB" id="A0A0R1MKG0"/>
<dbReference type="InterPro" id="IPR001345">
    <property type="entry name" value="PG/BPGM_mutase_AS"/>
</dbReference>
<dbReference type="Pfam" id="PF00300">
    <property type="entry name" value="His_Phos_1"/>
    <property type="match status" value="2"/>
</dbReference>
<comment type="caution">
    <text evidence="4">The sequence shown here is derived from an EMBL/GenBank/DDBJ whole genome shotgun (WGS) entry which is preliminary data.</text>
</comment>
<dbReference type="PATRIC" id="fig|1423759.3.peg.175"/>
<dbReference type="EMBL" id="AZDX01000001">
    <property type="protein sequence ID" value="KRL08380.1"/>
    <property type="molecule type" value="Genomic_DNA"/>
</dbReference>
<protein>
    <submittedName>
        <fullName evidence="4">Phosphoglycerate mutase</fullName>
    </submittedName>
</protein>
<feature type="active site" description="Proton donor/acceptor" evidence="2">
    <location>
        <position position="86"/>
    </location>
</feature>
<dbReference type="SUPFAM" id="SSF53254">
    <property type="entry name" value="Phosphoglycerate mutase-like"/>
    <property type="match status" value="1"/>
</dbReference>
<dbReference type="GO" id="GO:0005829">
    <property type="term" value="C:cytosol"/>
    <property type="evidence" value="ECO:0007669"/>
    <property type="project" value="TreeGrafter"/>
</dbReference>
<dbReference type="CDD" id="cd07067">
    <property type="entry name" value="HP_PGM_like"/>
    <property type="match status" value="1"/>
</dbReference>
<dbReference type="GO" id="GO:0043456">
    <property type="term" value="P:regulation of pentose-phosphate shunt"/>
    <property type="evidence" value="ECO:0007669"/>
    <property type="project" value="TreeGrafter"/>
</dbReference>
<dbReference type="Proteomes" id="UP000051448">
    <property type="component" value="Unassembled WGS sequence"/>
</dbReference>
<sequence length="219" mass="24923">MTVHFYLVRHGQTQLNRYHRLQGITDSPLTKKGIRRARRLGIQLQNIGFTEVYTSDLKRTQETARIILSENQKELPKIIRNPGLREISFGNFEEMKNRHMVPNAIKKLGIGQIFSAAISKKRVAAVTNLFGKMDEGAQIEDAKQLNARITRTLSNIGKQYEEQNVNILIVAHALILSLFIENLSGDVPLFLLKNARVSQVDYAKGKFEIVNINKKKSIK</sequence>
<gene>
    <name evidence="4" type="ORF">FC92_GL000172</name>
</gene>
<dbReference type="InterPro" id="IPR029033">
    <property type="entry name" value="His_PPase_superfam"/>
</dbReference>
<feature type="binding site" evidence="3">
    <location>
        <position position="59"/>
    </location>
    <ligand>
        <name>substrate</name>
    </ligand>
</feature>
<dbReference type="PANTHER" id="PTHR46517">
    <property type="entry name" value="FRUCTOSE-2,6-BISPHOSPHATASE TIGAR"/>
    <property type="match status" value="1"/>
</dbReference>
<evidence type="ECO:0000256" key="3">
    <source>
        <dbReference type="PIRSR" id="PIRSR613078-2"/>
    </source>
</evidence>
<dbReference type="PANTHER" id="PTHR46517:SF1">
    <property type="entry name" value="FRUCTOSE-2,6-BISPHOSPHATASE TIGAR"/>
    <property type="match status" value="1"/>
</dbReference>
<dbReference type="STRING" id="1423759.FC92_GL000172"/>
<evidence type="ECO:0000313" key="5">
    <source>
        <dbReference type="Proteomes" id="UP000051448"/>
    </source>
</evidence>
<dbReference type="InterPro" id="IPR051695">
    <property type="entry name" value="Phosphoglycerate_Mutase"/>
</dbReference>
<dbReference type="GO" id="GO:0045820">
    <property type="term" value="P:negative regulation of glycolytic process"/>
    <property type="evidence" value="ECO:0007669"/>
    <property type="project" value="TreeGrafter"/>
</dbReference>
<evidence type="ECO:0000256" key="1">
    <source>
        <dbReference type="ARBA" id="ARBA00022801"/>
    </source>
</evidence>
<reference evidence="4 5" key="1">
    <citation type="journal article" date="2015" name="Genome Announc.">
        <title>Expanding the biotechnology potential of lactobacilli through comparative genomics of 213 strains and associated genera.</title>
        <authorList>
            <person name="Sun Z."/>
            <person name="Harris H.M."/>
            <person name="McCann A."/>
            <person name="Guo C."/>
            <person name="Argimon S."/>
            <person name="Zhang W."/>
            <person name="Yang X."/>
            <person name="Jeffery I.B."/>
            <person name="Cooney J.C."/>
            <person name="Kagawa T.F."/>
            <person name="Liu W."/>
            <person name="Song Y."/>
            <person name="Salvetti E."/>
            <person name="Wrobel A."/>
            <person name="Rasinkangas P."/>
            <person name="Parkhill J."/>
            <person name="Rea M.C."/>
            <person name="O'Sullivan O."/>
            <person name="Ritari J."/>
            <person name="Douillard F.P."/>
            <person name="Paul Ross R."/>
            <person name="Yang R."/>
            <person name="Briner A.E."/>
            <person name="Felis G.E."/>
            <person name="de Vos W.M."/>
            <person name="Barrangou R."/>
            <person name="Klaenhammer T.R."/>
            <person name="Caufield P.W."/>
            <person name="Cui Y."/>
            <person name="Zhang H."/>
            <person name="O'Toole P.W."/>
        </authorList>
    </citation>
    <scope>NUCLEOTIDE SEQUENCE [LARGE SCALE GENOMIC DNA]</scope>
    <source>
        <strain evidence="4 5">DSM 19519</strain>
    </source>
</reference>
<evidence type="ECO:0000256" key="2">
    <source>
        <dbReference type="PIRSR" id="PIRSR613078-1"/>
    </source>
</evidence>
<proteinExistence type="predicted"/>